<dbReference type="RefSeq" id="WP_093599027.1">
    <property type="nucleotide sequence ID" value="NZ_FOYL01000006.1"/>
</dbReference>
<name>A0A1I6EZD1_9PSEU</name>
<dbReference type="EMBL" id="FOYL01000006">
    <property type="protein sequence ID" value="SFR22902.1"/>
    <property type="molecule type" value="Genomic_DNA"/>
</dbReference>
<reference evidence="2" key="1">
    <citation type="submission" date="2016-10" db="EMBL/GenBank/DDBJ databases">
        <authorList>
            <person name="Varghese N."/>
            <person name="Submissions S."/>
        </authorList>
    </citation>
    <scope>NUCLEOTIDE SEQUENCE [LARGE SCALE GENOMIC DNA]</scope>
    <source>
        <strain evidence="2">DSM 44232</strain>
    </source>
</reference>
<proteinExistence type="predicted"/>
<dbReference type="STRING" id="84724.SAMN04488564_106407"/>
<sequence length="236" mass="25777">MFNEYVYASQNKVRQFVPVDESWWSRLRVRKIAGKVRVAPLETSVELEPVGATLSDGDLEQLVEHLSAESRWYRDDDLIPGTWVHFEGRIGCQALPEGAAIFCEAGGLEKTTTRIMLHGSAANLLGTTPSVAPEGSRFSHFGAASSVVESALANAALPVGEQKFWGPFGRSRGQVPGSALAEHVGTLFREVACHDWYYDESPYLAGCARVSAVVRPQELPFAVVVASPLFVRHSHP</sequence>
<protein>
    <submittedName>
        <fullName evidence="1">Uncharacterized protein</fullName>
    </submittedName>
</protein>
<evidence type="ECO:0000313" key="2">
    <source>
        <dbReference type="Proteomes" id="UP000198583"/>
    </source>
</evidence>
<dbReference type="NCBIfam" id="NF040893">
    <property type="entry name" value="SAVMC3_10250"/>
    <property type="match status" value="1"/>
</dbReference>
<evidence type="ECO:0000313" key="1">
    <source>
        <dbReference type="EMBL" id="SFR22902.1"/>
    </source>
</evidence>
<accession>A0A1I6EZD1</accession>
<organism evidence="1 2">
    <name type="scientific">Lentzea waywayandensis</name>
    <dbReference type="NCBI Taxonomy" id="84724"/>
    <lineage>
        <taxon>Bacteria</taxon>
        <taxon>Bacillati</taxon>
        <taxon>Actinomycetota</taxon>
        <taxon>Actinomycetes</taxon>
        <taxon>Pseudonocardiales</taxon>
        <taxon>Pseudonocardiaceae</taxon>
        <taxon>Lentzea</taxon>
    </lineage>
</organism>
<gene>
    <name evidence="1" type="ORF">SAMN04488564_106407</name>
</gene>
<keyword evidence="2" id="KW-1185">Reference proteome</keyword>
<dbReference type="AlphaFoldDB" id="A0A1I6EZD1"/>
<dbReference type="InterPro" id="IPR054284">
    <property type="entry name" value="DUF7019"/>
</dbReference>
<dbReference type="Proteomes" id="UP000198583">
    <property type="component" value="Unassembled WGS sequence"/>
</dbReference>